<evidence type="ECO:0000256" key="8">
    <source>
        <dbReference type="ARBA" id="ARBA00023054"/>
    </source>
</evidence>
<evidence type="ECO:0000256" key="2">
    <source>
        <dbReference type="ARBA" id="ARBA00004243"/>
    </source>
</evidence>
<dbReference type="HAMAP" id="MF_00155">
    <property type="entry name" value="CtaG"/>
    <property type="match status" value="1"/>
</dbReference>
<evidence type="ECO:0000256" key="11">
    <source>
        <dbReference type="SAM" id="Phobius"/>
    </source>
</evidence>
<evidence type="ECO:0000256" key="5">
    <source>
        <dbReference type="ARBA" id="ARBA00022483"/>
    </source>
</evidence>
<dbReference type="GO" id="GO:0006886">
    <property type="term" value="P:intracellular protein transport"/>
    <property type="evidence" value="ECO:0007669"/>
    <property type="project" value="InterPro"/>
</dbReference>
<dbReference type="OMA" id="NAVMGIN"/>
<feature type="compositionally biased region" description="Polar residues" evidence="10">
    <location>
        <begin position="9"/>
        <end position="27"/>
    </location>
</feature>
<evidence type="ECO:0000256" key="7">
    <source>
        <dbReference type="ARBA" id="ARBA00022989"/>
    </source>
</evidence>
<feature type="region of interest" description="Disordered" evidence="10">
    <location>
        <begin position="803"/>
        <end position="848"/>
    </location>
</feature>
<dbReference type="eggNOG" id="KOG2176">
    <property type="taxonomic scope" value="Eukaryota"/>
</dbReference>
<keyword evidence="4" id="KW-0813">Transport</keyword>
<evidence type="ECO:0000313" key="14">
    <source>
        <dbReference type="EMBL" id="EMG45166.1"/>
    </source>
</evidence>
<dbReference type="NCBIfam" id="NF003465">
    <property type="entry name" value="PRK05089.1"/>
    <property type="match status" value="1"/>
</dbReference>
<dbReference type="FunFam" id="2.60.370.10:FF:000001">
    <property type="entry name" value="COX11 cytochrome c oxidase assembly homolog"/>
    <property type="match status" value="1"/>
</dbReference>
<dbReference type="InterPro" id="IPR046361">
    <property type="entry name" value="EXOC6/Sec15_C"/>
</dbReference>
<dbReference type="InterPro" id="IPR042045">
    <property type="entry name" value="EXOC6/Sec15_C_dom1"/>
</dbReference>
<feature type="transmembrane region" description="Helical" evidence="11">
    <location>
        <begin position="941"/>
        <end position="961"/>
    </location>
</feature>
<comment type="similarity">
    <text evidence="3">Belongs to the SEC15 family.</text>
</comment>
<evidence type="ECO:0000256" key="4">
    <source>
        <dbReference type="ARBA" id="ARBA00022448"/>
    </source>
</evidence>
<gene>
    <name evidence="14" type="ORF">G210_5258</name>
</gene>
<dbReference type="OrthoDB" id="10267033at2759"/>
<accession>M3IFZ9</accession>
<comment type="function">
    <text evidence="1">Exerts its effect at some terminal stage of cytochrome c oxidase synthesis, probably by being involved in the insertion of the copper B into subunit I.</text>
</comment>
<reference evidence="14 15" key="1">
    <citation type="submission" date="2013-02" db="EMBL/GenBank/DDBJ databases">
        <title>Genome sequence of Candida maltosa Xu316, a potential industrial strain for xylitol and ethanol production.</title>
        <authorList>
            <person name="Yu J."/>
            <person name="Wang Q."/>
            <person name="Geng X."/>
            <person name="Bao W."/>
            <person name="He P."/>
            <person name="Cai J."/>
        </authorList>
    </citation>
    <scope>NUCLEOTIDE SEQUENCE [LARGE SCALE GENOMIC DNA]</scope>
    <source>
        <strain evidence="15">Xu316</strain>
    </source>
</reference>
<dbReference type="GO" id="GO:0006893">
    <property type="term" value="P:Golgi to plasma membrane transport"/>
    <property type="evidence" value="ECO:0007669"/>
    <property type="project" value="TreeGrafter"/>
</dbReference>
<feature type="domain" description="Exocyst complex component EXOC6/Sec15 N-terminal" evidence="13">
    <location>
        <begin position="78"/>
        <end position="245"/>
    </location>
</feature>
<dbReference type="HOGENOM" id="CLU_009437_1_0_1"/>
<dbReference type="Pfam" id="PF04442">
    <property type="entry name" value="CtaG_Cox11"/>
    <property type="match status" value="1"/>
</dbReference>
<dbReference type="Pfam" id="PF20651">
    <property type="entry name" value="EXOC6_Sec15_N"/>
    <property type="match status" value="1"/>
</dbReference>
<dbReference type="AlphaFoldDB" id="M3IFZ9"/>
<keyword evidence="6 11" id="KW-0812">Transmembrane</keyword>
<evidence type="ECO:0000256" key="3">
    <source>
        <dbReference type="ARBA" id="ARBA00007944"/>
    </source>
</evidence>
<dbReference type="Pfam" id="PF04091">
    <property type="entry name" value="Sec15_C"/>
    <property type="match status" value="2"/>
</dbReference>
<dbReference type="STRING" id="1245528.M3IFZ9"/>
<dbReference type="Gene3D" id="1.20.58.670">
    <property type="entry name" value="Dsl1p vesicle tethering complex, Tip20p subunit, domain D"/>
    <property type="match status" value="2"/>
</dbReference>
<feature type="compositionally biased region" description="Polar residues" evidence="10">
    <location>
        <begin position="838"/>
        <end position="848"/>
    </location>
</feature>
<evidence type="ECO:0000256" key="9">
    <source>
        <dbReference type="ARBA" id="ARBA00023136"/>
    </source>
</evidence>
<comment type="caution">
    <text evidence="14">The sequence shown here is derived from an EMBL/GenBank/DDBJ whole genome shotgun (WGS) entry which is preliminary data.</text>
</comment>
<protein>
    <submittedName>
        <fullName evidence="14">Exocyst complex component, putative</fullName>
    </submittedName>
</protein>
<keyword evidence="15" id="KW-1185">Reference proteome</keyword>
<dbReference type="GO" id="GO:0005743">
    <property type="term" value="C:mitochondrial inner membrane"/>
    <property type="evidence" value="ECO:0007669"/>
    <property type="project" value="UniProtKB-SubCell"/>
</dbReference>
<keyword evidence="5" id="KW-0268">Exocytosis</keyword>
<dbReference type="InterPro" id="IPR042044">
    <property type="entry name" value="EXOC6PINT-1/Sec15/Tip20_C_dom2"/>
</dbReference>
<keyword evidence="7 11" id="KW-1133">Transmembrane helix</keyword>
<evidence type="ECO:0000256" key="1">
    <source>
        <dbReference type="ARBA" id="ARBA00004007"/>
    </source>
</evidence>
<feature type="region of interest" description="Disordered" evidence="10">
    <location>
        <begin position="1"/>
        <end position="27"/>
    </location>
</feature>
<dbReference type="GO" id="GO:0000145">
    <property type="term" value="C:exocyst"/>
    <property type="evidence" value="ECO:0007669"/>
    <property type="project" value="TreeGrafter"/>
</dbReference>
<evidence type="ECO:0000259" key="12">
    <source>
        <dbReference type="Pfam" id="PF04091"/>
    </source>
</evidence>
<sequence length="1110" mass="128128">MAPSKIVQKGNSHSSNGHVSDLKSGNTPMVDSLQLENLLLRDEDIFQTTLNSEDYLDSLAPIMKNAIRSNGLNDLLLKLNDIVKTKDEELNQASMESTDEINSCINTVDNIHTEADDLRKQFSQISSSLNKSAFELMSRKKNFVKYKDVCERINETQVVLNECIQVLELMNKILDLIRQTKYFSALKLIDELINVHIQKVEDFSFAKKIVDSIPHLTKMVKEESFENLSKWLAVNLERKLQAIASGLYNNLDELQNNWLQIKKENGPTFLPYKLNSPVELSLRDPELNYNVFEDESLQINLNSIYDAILVYQTLHELEHLSNAYYKEWTTKYNRIIYPITTASVSKKDVAFNNNELYEYLRKIAAFFVADKQLNLVTKFQLRSNTQANELWSSYMTKLKPVLIQLVKSRNFKDIAELSSFKTIVGEFLQIMDNNDYDIAELYEVMMIIFKNYYAPLSVQEFRKDFVSSIQSDYYRPLTVGDKAQYDGIISNVWYKKDAAFGPKNVREFPVTFPFSEDYVHYCFKIRRLIKNVLKFIEDYYNYEIAELNNIIINDIIEVILSDDKGYGIGYEIRQFIAKNENNKEITAQSYTNLEYYLLSLYEVGIMINNELRKHTGMGVHNIDANDSFTLRAVNTFIHLKKHAEETLFRMVDNKINELLDMVEYDDYLPVEKNTEANFAVKDFALFLENLFTSIFNNLPSQLRTLGLFRIFIANFDLDIQYLESSMRNLHVLKEKGDDGTGGNVALESTFTELRQCIDLLKLENYDDFIDNSPYRMRQFDRIKYEDGISLIKKLKDNDLEQEPSVITDRVGGMPRSGSSRSFASVLGSLSPDDGNGSLGRTDSRASTSTSKFAQLTTRFKQKSPYKSTMNLIRISTTQLIKPVYFRPYARILARNLSSTSYLLQTRATRPQLTVEEERQRLERITKAREEKQKFRNRTATYYATSLGVFFLALSFAAVPIYRAICQRTGWGGIPITDSSKFTLDKLIPVDTNKRIRVQFSCQSSGILPWKFTPLQKEVYVVPGETALAFYRAKNMSDEDITGMATYSITPENSAGYFNKIQCFCFEQQRLAAGEEVDMPVFFFIDPEFAKDPAMNHIDDIVLHYSFFKSV</sequence>
<dbReference type="Gene3D" id="2.60.370.10">
    <property type="entry name" value="Ctag/Cox11"/>
    <property type="match status" value="1"/>
</dbReference>
<dbReference type="SUPFAM" id="SSF110111">
    <property type="entry name" value="Ctag/Cox11"/>
    <property type="match status" value="1"/>
</dbReference>
<evidence type="ECO:0000259" key="13">
    <source>
        <dbReference type="Pfam" id="PF20651"/>
    </source>
</evidence>
<organism evidence="14 15">
    <name type="scientific">Candida maltosa (strain Xu316)</name>
    <name type="common">Yeast</name>
    <dbReference type="NCBI Taxonomy" id="1245528"/>
    <lineage>
        <taxon>Eukaryota</taxon>
        <taxon>Fungi</taxon>
        <taxon>Dikarya</taxon>
        <taxon>Ascomycota</taxon>
        <taxon>Saccharomycotina</taxon>
        <taxon>Pichiomycetes</taxon>
        <taxon>Debaryomycetaceae</taxon>
        <taxon>Candida/Lodderomyces clade</taxon>
        <taxon>Candida</taxon>
    </lineage>
</organism>
<keyword evidence="9 11" id="KW-0472">Membrane</keyword>
<dbReference type="InterPro" id="IPR007533">
    <property type="entry name" value="Cyt_c_oxidase_assmbl_CtaG"/>
</dbReference>
<keyword evidence="8" id="KW-0175">Coiled coil</keyword>
<evidence type="ECO:0000256" key="10">
    <source>
        <dbReference type="SAM" id="MobiDB-lite"/>
    </source>
</evidence>
<dbReference type="InterPro" id="IPR023471">
    <property type="entry name" value="CtaG/Cox11_dom_sf"/>
</dbReference>
<dbReference type="PANTHER" id="PTHR12702:SF0">
    <property type="entry name" value="EXOCYST COMPLEX COMPONENT 6"/>
    <property type="match status" value="1"/>
</dbReference>
<dbReference type="GO" id="GO:0005507">
    <property type="term" value="F:copper ion binding"/>
    <property type="evidence" value="ECO:0007669"/>
    <property type="project" value="InterPro"/>
</dbReference>
<evidence type="ECO:0000256" key="6">
    <source>
        <dbReference type="ARBA" id="ARBA00022692"/>
    </source>
</evidence>
<dbReference type="InterPro" id="IPR048359">
    <property type="entry name" value="EXOC6_Sec15_N"/>
</dbReference>
<evidence type="ECO:0000313" key="15">
    <source>
        <dbReference type="Proteomes" id="UP000011777"/>
    </source>
</evidence>
<feature type="domain" description="Exocyst complex subunit EXOC6/Sec15 C-terminal" evidence="12">
    <location>
        <begin position="440"/>
        <end position="710"/>
    </location>
</feature>
<dbReference type="GO" id="GO:0090522">
    <property type="term" value="P:vesicle tethering involved in exocytosis"/>
    <property type="evidence" value="ECO:0007669"/>
    <property type="project" value="InterPro"/>
</dbReference>
<dbReference type="SMR" id="M3IFZ9"/>
<proteinExistence type="inferred from homology"/>
<dbReference type="Gene3D" id="1.10.357.30">
    <property type="entry name" value="Exocyst complex subunit Sec15 C-terminal domain, N-terminal subdomain"/>
    <property type="match status" value="1"/>
</dbReference>
<dbReference type="EMBL" id="AOGT01002947">
    <property type="protein sequence ID" value="EMG45166.1"/>
    <property type="molecule type" value="Genomic_DNA"/>
</dbReference>
<dbReference type="GO" id="GO:0005759">
    <property type="term" value="C:mitochondrial matrix"/>
    <property type="evidence" value="ECO:0007669"/>
    <property type="project" value="UniProtKB-ARBA"/>
</dbReference>
<dbReference type="InterPro" id="IPR007225">
    <property type="entry name" value="EXOC6/Sec15"/>
</dbReference>
<dbReference type="PANTHER" id="PTHR12702">
    <property type="entry name" value="SEC15"/>
    <property type="match status" value="1"/>
</dbReference>
<name>M3IFZ9_CANMX</name>
<dbReference type="eggNOG" id="KOG2540">
    <property type="taxonomic scope" value="Eukaryota"/>
</dbReference>
<feature type="domain" description="Exocyst complex subunit EXOC6/Sec15 C-terminal" evidence="12">
    <location>
        <begin position="711"/>
        <end position="793"/>
    </location>
</feature>
<dbReference type="Proteomes" id="UP000011777">
    <property type="component" value="Unassembled WGS sequence"/>
</dbReference>
<comment type="subcellular location">
    <subcellularLocation>
        <location evidence="2">Mitochondrion inner membrane</location>
        <topology evidence="2">Single-pass membrane protein</topology>
        <orientation evidence="2">Intermembrane side</orientation>
    </subcellularLocation>
</comment>